<evidence type="ECO:0000256" key="1">
    <source>
        <dbReference type="SAM" id="SignalP"/>
    </source>
</evidence>
<comment type="caution">
    <text evidence="3">The sequence shown here is derived from an EMBL/GenBank/DDBJ whole genome shotgun (WGS) entry which is preliminary data.</text>
</comment>
<dbReference type="Gene3D" id="1.25.40.390">
    <property type="match status" value="1"/>
</dbReference>
<name>A0A4Q5HMJ0_9BACT</name>
<keyword evidence="1" id="KW-0732">Signal</keyword>
<dbReference type="InterPro" id="IPR041662">
    <property type="entry name" value="SusD-like_2"/>
</dbReference>
<feature type="chain" id="PRO_5043194646" evidence="1">
    <location>
        <begin position="19"/>
        <end position="590"/>
    </location>
</feature>
<dbReference type="Pfam" id="PF12771">
    <property type="entry name" value="SusD-like_2"/>
    <property type="match status" value="1"/>
</dbReference>
<protein>
    <submittedName>
        <fullName evidence="3">SusD/RagB family nutrient-binding outer membrane lipoprotein</fullName>
    </submittedName>
</protein>
<dbReference type="EMBL" id="VVZA01000019">
    <property type="protein sequence ID" value="KAA5402815.1"/>
    <property type="molecule type" value="Genomic_DNA"/>
</dbReference>
<dbReference type="Proteomes" id="UP000481616">
    <property type="component" value="Unassembled WGS sequence"/>
</dbReference>
<evidence type="ECO:0000313" key="5">
    <source>
        <dbReference type="Proteomes" id="UP000481616"/>
    </source>
</evidence>
<dbReference type="AlphaFoldDB" id="A0A4Q5HMJ0"/>
<proteinExistence type="predicted"/>
<dbReference type="EMBL" id="VVYY01000019">
    <property type="protein sequence ID" value="KAA5394706.1"/>
    <property type="molecule type" value="Genomic_DNA"/>
</dbReference>
<dbReference type="PROSITE" id="PS51257">
    <property type="entry name" value="PROKAR_LIPOPROTEIN"/>
    <property type="match status" value="1"/>
</dbReference>
<evidence type="ECO:0000313" key="3">
    <source>
        <dbReference type="EMBL" id="KAA5402815.1"/>
    </source>
</evidence>
<organism evidence="3 4">
    <name type="scientific">Phocaeicola dorei</name>
    <dbReference type="NCBI Taxonomy" id="357276"/>
    <lineage>
        <taxon>Bacteria</taxon>
        <taxon>Pseudomonadati</taxon>
        <taxon>Bacteroidota</taxon>
        <taxon>Bacteroidia</taxon>
        <taxon>Bacteroidales</taxon>
        <taxon>Bacteroidaceae</taxon>
        <taxon>Phocaeicola</taxon>
    </lineage>
</organism>
<feature type="signal peptide" evidence="1">
    <location>
        <begin position="1"/>
        <end position="18"/>
    </location>
</feature>
<reference evidence="4 5" key="1">
    <citation type="journal article" date="2019" name="Nat. Med.">
        <title>A library of human gut bacterial isolates paired with longitudinal multiomics data enables mechanistic microbiome research.</title>
        <authorList>
            <person name="Poyet M."/>
            <person name="Groussin M."/>
            <person name="Gibbons S.M."/>
            <person name="Avila-Pacheco J."/>
            <person name="Jiang X."/>
            <person name="Kearney S.M."/>
            <person name="Perrotta A.R."/>
            <person name="Berdy B."/>
            <person name="Zhao S."/>
            <person name="Lieberman T.D."/>
            <person name="Swanson P.K."/>
            <person name="Smith M."/>
            <person name="Roesemann S."/>
            <person name="Alexander J.E."/>
            <person name="Rich S.A."/>
            <person name="Livny J."/>
            <person name="Vlamakis H."/>
            <person name="Clish C."/>
            <person name="Bullock K."/>
            <person name="Deik A."/>
            <person name="Scott J."/>
            <person name="Pierce K.A."/>
            <person name="Xavier R.J."/>
            <person name="Alm E.J."/>
        </authorList>
    </citation>
    <scope>NUCLEOTIDE SEQUENCE [LARGE SCALE GENOMIC DNA]</scope>
    <source>
        <strain evidence="2 5">BIOML-A1</strain>
        <strain evidence="3 4">BIOML-A4</strain>
    </source>
</reference>
<dbReference type="SUPFAM" id="SSF48452">
    <property type="entry name" value="TPR-like"/>
    <property type="match status" value="1"/>
</dbReference>
<dbReference type="InterPro" id="IPR011990">
    <property type="entry name" value="TPR-like_helical_dom_sf"/>
</dbReference>
<keyword evidence="3" id="KW-0449">Lipoprotein</keyword>
<sequence>MKIKLYKSVALCSLLALAGCHDFEELNTNPYAPIYDPTVENVSADGIDIDYTLTDNAMASLKGMEGAIGSIFANFTYEGLYNDYQTTTNLTHDIYAGYWGNNVSGFVNQAPTYSYTDGWSASRWKHFYDDRSTSEYSQLVKTFYFCNKDYYHTAFYITRIYYAFLLSMQTDTYGDIPVAYYVKGAMPPEENVSYTPQKEVYNILFQLLDQAITELHQENLPAVSQYDLGDNDKCYGGDVDKWRRFANTLRLRLALRVSNVNPELAQTQAKAALTDPAGLMQSQDDNMKQTPKRQYIAGGNENIYALLFSWTGNAVLSKEMERAYKNQALKEGAAAADAVTFNENSENCYLDPRCEVLWFRPTPFDSLTTSPLPTENLKRDFNGVMNGETNVGGSYLNRYSANRCILSSDAMNKDYWWNLAREIVWMGYSESLFLKAEAALRWPSLVDETAEALYLKGIKASMDYYEIDADKANEYISHLDGVKAFAGGSEEEQLEQIITQKWIAVFPNGNEGWAEVRRTDYPRYLLAPVNGNNSNGEVASGKLIKRINYPNSESRNPNKPGNVNQGSRVWWDVADTMNDKGQWHTPNNFR</sequence>
<evidence type="ECO:0000313" key="2">
    <source>
        <dbReference type="EMBL" id="KAA5394706.1"/>
    </source>
</evidence>
<gene>
    <name evidence="3" type="ORF">F2Y51_17640</name>
    <name evidence="2" type="ORF">F2Y58_18225</name>
</gene>
<evidence type="ECO:0000313" key="4">
    <source>
        <dbReference type="Proteomes" id="UP000441162"/>
    </source>
</evidence>
<accession>A0A4Q5HMJ0</accession>
<dbReference type="RefSeq" id="WP_130054366.1">
    <property type="nucleotide sequence ID" value="NZ_RCXK01000019.1"/>
</dbReference>
<dbReference type="Proteomes" id="UP000441162">
    <property type="component" value="Unassembled WGS sequence"/>
</dbReference>